<reference evidence="1 2" key="2">
    <citation type="submission" date="2009-02" db="EMBL/GenBank/DDBJ databases">
        <title>Draft genome sequence of Holdemania filiformis DSM 12042.</title>
        <authorList>
            <person name="Sudarsanam P."/>
            <person name="Ley R."/>
            <person name="Guruge J."/>
            <person name="Turnbaugh P.J."/>
            <person name="Mahowald M."/>
            <person name="Liep D."/>
            <person name="Gordon J."/>
        </authorList>
    </citation>
    <scope>NUCLEOTIDE SEQUENCE [LARGE SCALE GENOMIC DNA]</scope>
    <source>
        <strain evidence="1 2">DSM 12042</strain>
    </source>
</reference>
<dbReference type="Proteomes" id="UP000005950">
    <property type="component" value="Unassembled WGS sequence"/>
</dbReference>
<protein>
    <submittedName>
        <fullName evidence="1">Uncharacterized protein</fullName>
    </submittedName>
</protein>
<evidence type="ECO:0000313" key="2">
    <source>
        <dbReference type="Proteomes" id="UP000005950"/>
    </source>
</evidence>
<dbReference type="HOGENOM" id="CLU_2935252_0_0_9"/>
<accession>B9Y8U6</accession>
<gene>
    <name evidence="1" type="ORF">HOLDEFILI_02246</name>
</gene>
<comment type="caution">
    <text evidence="1">The sequence shown here is derived from an EMBL/GenBank/DDBJ whole genome shotgun (WGS) entry which is preliminary data.</text>
</comment>
<evidence type="ECO:0000313" key="1">
    <source>
        <dbReference type="EMBL" id="EEF67615.1"/>
    </source>
</evidence>
<organism evidence="1 2">
    <name type="scientific">Holdemania filiformis DSM 12042</name>
    <dbReference type="NCBI Taxonomy" id="545696"/>
    <lineage>
        <taxon>Bacteria</taxon>
        <taxon>Bacillati</taxon>
        <taxon>Bacillota</taxon>
        <taxon>Erysipelotrichia</taxon>
        <taxon>Erysipelotrichales</taxon>
        <taxon>Erysipelotrichaceae</taxon>
        <taxon>Holdemania</taxon>
    </lineage>
</organism>
<reference evidence="1 2" key="1">
    <citation type="submission" date="2008-12" db="EMBL/GenBank/DDBJ databases">
        <authorList>
            <person name="Fulton L."/>
            <person name="Clifton S."/>
            <person name="Fulton B."/>
            <person name="Xu J."/>
            <person name="Minx P."/>
            <person name="Pepin K.H."/>
            <person name="Johnson M."/>
            <person name="Bhonagiri V."/>
            <person name="Nash W.E."/>
            <person name="Mardis E.R."/>
            <person name="Wilson R.K."/>
        </authorList>
    </citation>
    <scope>NUCLEOTIDE SEQUENCE [LARGE SCALE GENOMIC DNA]</scope>
    <source>
        <strain evidence="1 2">DSM 12042</strain>
    </source>
</reference>
<dbReference type="EMBL" id="ACCF01000131">
    <property type="protein sequence ID" value="EEF67615.1"/>
    <property type="molecule type" value="Genomic_DNA"/>
</dbReference>
<proteinExistence type="predicted"/>
<name>B9Y8U6_9FIRM</name>
<dbReference type="STRING" id="545696.HOLDEFILI_02246"/>
<sequence length="60" mass="6755">MNWISTAIFPLPYRCGLFFTVSCASIDFINEQVILRILSFSLFLPITKEGLRNANSQSAV</sequence>
<dbReference type="AlphaFoldDB" id="B9Y8U6"/>